<dbReference type="InterPro" id="IPR036388">
    <property type="entry name" value="WH-like_DNA-bd_sf"/>
</dbReference>
<proteinExistence type="inferred from homology"/>
<name>A0ABT2FMJ9_9GAMM</name>
<comment type="caution">
    <text evidence="6">The sequence shown here is derived from an EMBL/GenBank/DDBJ whole genome shotgun (WGS) entry which is preliminary data.</text>
</comment>
<evidence type="ECO:0000256" key="4">
    <source>
        <dbReference type="ARBA" id="ARBA00023163"/>
    </source>
</evidence>
<dbReference type="InterPro" id="IPR036390">
    <property type="entry name" value="WH_DNA-bd_sf"/>
</dbReference>
<organism evidence="6 7">
    <name type="scientific">Shewanella electrica</name>
    <dbReference type="NCBI Taxonomy" id="515560"/>
    <lineage>
        <taxon>Bacteria</taxon>
        <taxon>Pseudomonadati</taxon>
        <taxon>Pseudomonadota</taxon>
        <taxon>Gammaproteobacteria</taxon>
        <taxon>Alteromonadales</taxon>
        <taxon>Shewanellaceae</taxon>
        <taxon>Shewanella</taxon>
    </lineage>
</organism>
<dbReference type="PROSITE" id="PS50931">
    <property type="entry name" value="HTH_LYSR"/>
    <property type="match status" value="1"/>
</dbReference>
<evidence type="ECO:0000256" key="1">
    <source>
        <dbReference type="ARBA" id="ARBA00009437"/>
    </source>
</evidence>
<evidence type="ECO:0000313" key="6">
    <source>
        <dbReference type="EMBL" id="MCS4557559.1"/>
    </source>
</evidence>
<keyword evidence="4" id="KW-0804">Transcription</keyword>
<dbReference type="InterPro" id="IPR000847">
    <property type="entry name" value="LysR_HTH_N"/>
</dbReference>
<keyword evidence="2" id="KW-0805">Transcription regulation</keyword>
<dbReference type="InterPro" id="IPR005119">
    <property type="entry name" value="LysR_subst-bd"/>
</dbReference>
<dbReference type="SUPFAM" id="SSF46785">
    <property type="entry name" value="Winged helix' DNA-binding domain"/>
    <property type="match status" value="1"/>
</dbReference>
<feature type="domain" description="HTH lysR-type" evidence="5">
    <location>
        <begin position="3"/>
        <end position="60"/>
    </location>
</feature>
<dbReference type="PANTHER" id="PTHR30126:SF5">
    <property type="entry name" value="HTH-TYPE TRANSCRIPTIONAL ACTIVATOR CMPR"/>
    <property type="match status" value="1"/>
</dbReference>
<evidence type="ECO:0000256" key="2">
    <source>
        <dbReference type="ARBA" id="ARBA00023015"/>
    </source>
</evidence>
<dbReference type="Gene3D" id="3.40.190.290">
    <property type="match status" value="1"/>
</dbReference>
<dbReference type="Pfam" id="PF00126">
    <property type="entry name" value="HTH_1"/>
    <property type="match status" value="1"/>
</dbReference>
<reference evidence="7" key="2">
    <citation type="submission" date="2023-07" db="EMBL/GenBank/DDBJ databases">
        <title>Shewanella mangrovi sp. nov., an acetaldehyde- degrading bacterium isolated from mangrove sediment.</title>
        <authorList>
            <person name="Liu Y."/>
        </authorList>
    </citation>
    <scope>NUCLEOTIDE SEQUENCE [LARGE SCALE GENOMIC DNA]</scope>
    <source>
        <strain evidence="7">C32</strain>
    </source>
</reference>
<evidence type="ECO:0000313" key="7">
    <source>
        <dbReference type="Proteomes" id="UP001201549"/>
    </source>
</evidence>
<dbReference type="Proteomes" id="UP001201549">
    <property type="component" value="Unassembled WGS sequence"/>
</dbReference>
<comment type="similarity">
    <text evidence="1">Belongs to the LysR transcriptional regulatory family.</text>
</comment>
<evidence type="ECO:0000256" key="3">
    <source>
        <dbReference type="ARBA" id="ARBA00023125"/>
    </source>
</evidence>
<dbReference type="EMBL" id="JAKOGG010000010">
    <property type="protein sequence ID" value="MCS4557559.1"/>
    <property type="molecule type" value="Genomic_DNA"/>
</dbReference>
<accession>A0ABT2FMJ9</accession>
<keyword evidence="3" id="KW-0238">DNA-binding</keyword>
<evidence type="ECO:0000259" key="5">
    <source>
        <dbReference type="PROSITE" id="PS50931"/>
    </source>
</evidence>
<gene>
    <name evidence="6" type="ORF">L9G74_14005</name>
</gene>
<dbReference type="Pfam" id="PF03466">
    <property type="entry name" value="LysR_substrate"/>
    <property type="match status" value="1"/>
</dbReference>
<dbReference type="PANTHER" id="PTHR30126">
    <property type="entry name" value="HTH-TYPE TRANSCRIPTIONAL REGULATOR"/>
    <property type="match status" value="1"/>
</dbReference>
<dbReference type="Gene3D" id="1.10.10.10">
    <property type="entry name" value="Winged helix-like DNA-binding domain superfamily/Winged helix DNA-binding domain"/>
    <property type="match status" value="1"/>
</dbReference>
<keyword evidence="7" id="KW-1185">Reference proteome</keyword>
<dbReference type="PRINTS" id="PR00039">
    <property type="entry name" value="HTHLYSR"/>
</dbReference>
<reference evidence="6 7" key="1">
    <citation type="submission" date="2022-02" db="EMBL/GenBank/DDBJ databases">
        <authorList>
            <person name="Zhuang L."/>
        </authorList>
    </citation>
    <scope>NUCLEOTIDE SEQUENCE [LARGE SCALE GENOMIC DNA]</scope>
    <source>
        <strain evidence="6 7">C32</strain>
    </source>
</reference>
<protein>
    <submittedName>
        <fullName evidence="6">LysR family transcriptional regulator</fullName>
    </submittedName>
</protein>
<dbReference type="SUPFAM" id="SSF53850">
    <property type="entry name" value="Periplasmic binding protein-like II"/>
    <property type="match status" value="1"/>
</dbReference>
<sequence length="310" mass="35330">MRITLRQLQVFQTVCEQRSYSRAAELLALTQPAVSQQIRQLEELLEQPLFEYVGKKLYLTHAAEYLRSTAKDVFQRFDVLDMQLSELSGTLKGELRIAAESSAKYVLPHIIAEFQRLHPNITPILNVFNRAQLLRRLNDSRDDLVIMTDVPSEMALEFMPFLSNPIVAVVNSDHPLLQITPLTLQHLADYTLLQREIGSGTRRASELFCQQKHLQFNSFVEFNSSEAQREGVSAGLGIAFLPRYCAFRELQAGSLRELQLKELPIVRSWCLVHPQQRHLSPAAQAFEDFIVQQRQLISRIAAKFAVIAAS</sequence>